<evidence type="ECO:0000256" key="8">
    <source>
        <dbReference type="PIRSR" id="PIRSR618044-2"/>
    </source>
</evidence>
<keyword evidence="6" id="KW-0961">Cell wall biogenesis/degradation</keyword>
<feature type="active site" description="Acyl-ester intermediate" evidence="7">
    <location>
        <position position="69"/>
    </location>
</feature>
<dbReference type="GO" id="GO:0006508">
    <property type="term" value="P:proteolysis"/>
    <property type="evidence" value="ECO:0007669"/>
    <property type="project" value="InterPro"/>
</dbReference>
<evidence type="ECO:0000313" key="13">
    <source>
        <dbReference type="Proteomes" id="UP000587462"/>
    </source>
</evidence>
<feature type="binding site" evidence="8">
    <location>
        <position position="244"/>
    </location>
    <ligand>
        <name>substrate</name>
    </ligand>
</feature>
<keyword evidence="4" id="KW-0133">Cell shape</keyword>
<dbReference type="EMBL" id="JABBXF010000012">
    <property type="protein sequence ID" value="NVK77381.1"/>
    <property type="molecule type" value="Genomic_DNA"/>
</dbReference>
<dbReference type="InterPro" id="IPR001967">
    <property type="entry name" value="Peptidase_S11_N"/>
</dbReference>
<dbReference type="GO" id="GO:0009002">
    <property type="term" value="F:serine-type D-Ala-D-Ala carboxypeptidase activity"/>
    <property type="evidence" value="ECO:0007669"/>
    <property type="project" value="InterPro"/>
</dbReference>
<keyword evidence="2 10" id="KW-0732">Signal</keyword>
<dbReference type="RefSeq" id="WP_171079175.1">
    <property type="nucleotide sequence ID" value="NZ_BNBU01000003.1"/>
</dbReference>
<keyword evidence="12" id="KW-0121">Carboxypeptidase</keyword>
<proteinExistence type="inferred from homology"/>
<dbReference type="PRINTS" id="PR00725">
    <property type="entry name" value="DADACBPTASE1"/>
</dbReference>
<feature type="active site" description="Proton acceptor" evidence="7">
    <location>
        <position position="72"/>
    </location>
</feature>
<evidence type="ECO:0000256" key="9">
    <source>
        <dbReference type="RuleBase" id="RU004016"/>
    </source>
</evidence>
<gene>
    <name evidence="12" type="ORF">HG542_06865</name>
</gene>
<organism evidence="12 13">
    <name type="scientific">Streptomyces morookaense</name>
    <name type="common">Streptoverticillium morookaense</name>
    <dbReference type="NCBI Taxonomy" id="1970"/>
    <lineage>
        <taxon>Bacteria</taxon>
        <taxon>Bacillati</taxon>
        <taxon>Actinomycetota</taxon>
        <taxon>Actinomycetes</taxon>
        <taxon>Kitasatosporales</taxon>
        <taxon>Streptomycetaceae</taxon>
        <taxon>Streptomyces</taxon>
    </lineage>
</organism>
<feature type="domain" description="Peptidase S11 D-alanyl-D-alanine carboxypeptidase A N-terminal" evidence="11">
    <location>
        <begin position="38"/>
        <end position="274"/>
    </location>
</feature>
<dbReference type="GO" id="GO:0071555">
    <property type="term" value="P:cell wall organization"/>
    <property type="evidence" value="ECO:0007669"/>
    <property type="project" value="UniProtKB-KW"/>
</dbReference>
<comment type="similarity">
    <text evidence="1 9">Belongs to the peptidase S11 family.</text>
</comment>
<evidence type="ECO:0000256" key="3">
    <source>
        <dbReference type="ARBA" id="ARBA00022801"/>
    </source>
</evidence>
<dbReference type="GO" id="GO:0008360">
    <property type="term" value="P:regulation of cell shape"/>
    <property type="evidence" value="ECO:0007669"/>
    <property type="project" value="UniProtKB-KW"/>
</dbReference>
<feature type="chain" id="PRO_5031224476" evidence="10">
    <location>
        <begin position="35"/>
        <end position="307"/>
    </location>
</feature>
<dbReference type="GO" id="GO:0009252">
    <property type="term" value="P:peptidoglycan biosynthetic process"/>
    <property type="evidence" value="ECO:0007669"/>
    <property type="project" value="UniProtKB-KW"/>
</dbReference>
<comment type="caution">
    <text evidence="12">The sequence shown here is derived from an EMBL/GenBank/DDBJ whole genome shotgun (WGS) entry which is preliminary data.</text>
</comment>
<evidence type="ECO:0000256" key="5">
    <source>
        <dbReference type="ARBA" id="ARBA00022984"/>
    </source>
</evidence>
<evidence type="ECO:0000259" key="11">
    <source>
        <dbReference type="Pfam" id="PF00768"/>
    </source>
</evidence>
<dbReference type="AlphaFoldDB" id="A0A7Y7B2E4"/>
<reference evidence="12 13" key="1">
    <citation type="submission" date="2020-04" db="EMBL/GenBank/DDBJ databases">
        <title>Draft Genome Sequence of Streptomyces morookaense DSM 40503, an 8-azaguanine-producing strain.</title>
        <authorList>
            <person name="Qi J."/>
            <person name="Gao J.-M."/>
        </authorList>
    </citation>
    <scope>NUCLEOTIDE SEQUENCE [LARGE SCALE GENOMIC DNA]</scope>
    <source>
        <strain evidence="12 13">DSM 40503</strain>
    </source>
</reference>
<dbReference type="PANTHER" id="PTHR21581:SF33">
    <property type="entry name" value="D-ALANYL-D-ALANINE CARBOXYPEPTIDASE DACB"/>
    <property type="match status" value="1"/>
</dbReference>
<sequence length="307" mass="33075">MERRGGSAVRRWGAALTASTAVVAVALPTATAGAADGPAGINAKGAYLLDSKAGQLWGKEADTERPMASTTKIMTAVVVLDDHAGELDRQVTIQQSYRDYVARTQASTADLRTGDKLTVRQLLYGLMLPSGCDAAYALADTFGTGDTETDRTESFIARMNEKARELGLHHTRFDSFDGNSSHGGNVASPRDLAVLSRHALGNRTFAEVVRSMRSEQKAKNVNRLYTWYNTNKLLGSYDGVIGVKTGSTGSAGPCLVFAAKRSGREVVGVVLNDRTSRFPDAARMLDYAFRTRTALKLRRLPASAHED</sequence>
<evidence type="ECO:0000256" key="7">
    <source>
        <dbReference type="PIRSR" id="PIRSR618044-1"/>
    </source>
</evidence>
<dbReference type="SUPFAM" id="SSF56601">
    <property type="entry name" value="beta-lactamase/transpeptidase-like"/>
    <property type="match status" value="1"/>
</dbReference>
<evidence type="ECO:0000256" key="1">
    <source>
        <dbReference type="ARBA" id="ARBA00007164"/>
    </source>
</evidence>
<protein>
    <submittedName>
        <fullName evidence="12">D-alanyl-D-alanine carboxypeptidase</fullName>
    </submittedName>
</protein>
<keyword evidence="13" id="KW-1185">Reference proteome</keyword>
<evidence type="ECO:0000256" key="10">
    <source>
        <dbReference type="SAM" id="SignalP"/>
    </source>
</evidence>
<evidence type="ECO:0000256" key="6">
    <source>
        <dbReference type="ARBA" id="ARBA00023316"/>
    </source>
</evidence>
<feature type="active site" evidence="7">
    <location>
        <position position="130"/>
    </location>
</feature>
<keyword evidence="3" id="KW-0378">Hydrolase</keyword>
<evidence type="ECO:0000256" key="2">
    <source>
        <dbReference type="ARBA" id="ARBA00022729"/>
    </source>
</evidence>
<dbReference type="Gene3D" id="3.40.710.10">
    <property type="entry name" value="DD-peptidase/beta-lactamase superfamily"/>
    <property type="match status" value="1"/>
</dbReference>
<dbReference type="Proteomes" id="UP000587462">
    <property type="component" value="Unassembled WGS sequence"/>
</dbReference>
<name>A0A7Y7B2E4_STRMO</name>
<evidence type="ECO:0000256" key="4">
    <source>
        <dbReference type="ARBA" id="ARBA00022960"/>
    </source>
</evidence>
<dbReference type="PANTHER" id="PTHR21581">
    <property type="entry name" value="D-ALANYL-D-ALANINE CARBOXYPEPTIDASE"/>
    <property type="match status" value="1"/>
</dbReference>
<keyword evidence="12" id="KW-0645">Protease</keyword>
<feature type="signal peptide" evidence="10">
    <location>
        <begin position="1"/>
        <end position="34"/>
    </location>
</feature>
<evidence type="ECO:0000313" key="12">
    <source>
        <dbReference type="EMBL" id="NVK77381.1"/>
    </source>
</evidence>
<dbReference type="InterPro" id="IPR018044">
    <property type="entry name" value="Peptidase_S11"/>
</dbReference>
<keyword evidence="5" id="KW-0573">Peptidoglycan synthesis</keyword>
<accession>A0A7Y7B2E4</accession>
<dbReference type="InterPro" id="IPR012338">
    <property type="entry name" value="Beta-lactam/transpept-like"/>
</dbReference>
<dbReference type="Pfam" id="PF00768">
    <property type="entry name" value="Peptidase_S11"/>
    <property type="match status" value="1"/>
</dbReference>